<gene>
    <name evidence="1" type="ORF">DPEC_G00088140</name>
</gene>
<evidence type="ECO:0000313" key="1">
    <source>
        <dbReference type="EMBL" id="KAJ8009366.1"/>
    </source>
</evidence>
<proteinExistence type="predicted"/>
<protein>
    <submittedName>
        <fullName evidence="1">Uncharacterized protein</fullName>
    </submittedName>
</protein>
<dbReference type="EMBL" id="CM055734">
    <property type="protein sequence ID" value="KAJ8009366.1"/>
    <property type="molecule type" value="Genomic_DNA"/>
</dbReference>
<evidence type="ECO:0000313" key="2">
    <source>
        <dbReference type="Proteomes" id="UP001157502"/>
    </source>
</evidence>
<organism evidence="1 2">
    <name type="scientific">Dallia pectoralis</name>
    <name type="common">Alaska blackfish</name>
    <dbReference type="NCBI Taxonomy" id="75939"/>
    <lineage>
        <taxon>Eukaryota</taxon>
        <taxon>Metazoa</taxon>
        <taxon>Chordata</taxon>
        <taxon>Craniata</taxon>
        <taxon>Vertebrata</taxon>
        <taxon>Euteleostomi</taxon>
        <taxon>Actinopterygii</taxon>
        <taxon>Neopterygii</taxon>
        <taxon>Teleostei</taxon>
        <taxon>Protacanthopterygii</taxon>
        <taxon>Esociformes</taxon>
        <taxon>Umbridae</taxon>
        <taxon>Dallia</taxon>
    </lineage>
</organism>
<keyword evidence="2" id="KW-1185">Reference proteome</keyword>
<reference evidence="1" key="1">
    <citation type="submission" date="2021-05" db="EMBL/GenBank/DDBJ databases">
        <authorList>
            <person name="Pan Q."/>
            <person name="Jouanno E."/>
            <person name="Zahm M."/>
            <person name="Klopp C."/>
            <person name="Cabau C."/>
            <person name="Louis A."/>
            <person name="Berthelot C."/>
            <person name="Parey E."/>
            <person name="Roest Crollius H."/>
            <person name="Montfort J."/>
            <person name="Robinson-Rechavi M."/>
            <person name="Bouchez O."/>
            <person name="Lampietro C."/>
            <person name="Lopez Roques C."/>
            <person name="Donnadieu C."/>
            <person name="Postlethwait J."/>
            <person name="Bobe J."/>
            <person name="Dillon D."/>
            <person name="Chandos A."/>
            <person name="von Hippel F."/>
            <person name="Guiguen Y."/>
        </authorList>
    </citation>
    <scope>NUCLEOTIDE SEQUENCE</scope>
    <source>
        <strain evidence="1">YG-Jan2019</strain>
    </source>
</reference>
<sequence>MMLLLGNIISSPALVIRFISSSPSPKDVQIMSQDLLIASLFSFTDLCVFSRSSNVRPNEAPTSSFDDITALAGRGNIKVYT</sequence>
<accession>A0ACC2H0W1</accession>
<name>A0ACC2H0W1_DALPE</name>
<comment type="caution">
    <text evidence="1">The sequence shown here is derived from an EMBL/GenBank/DDBJ whole genome shotgun (WGS) entry which is preliminary data.</text>
</comment>
<dbReference type="Proteomes" id="UP001157502">
    <property type="component" value="Chromosome 7"/>
</dbReference>